<accession>A0A6J8CX32</accession>
<sequence>MIVEFKPKSRPGVWLKKCKPYFNQDCYLKRKAYRKCKKLHWRLKRAETKKNLIVSSRKYKRTLNKQFREYQKSVIDKFKNLRKSDSKAYWSHLNKCDTKGNKAVNKFAMDVLYDYFKNINALDEDDENYIVLPNNITDYNIELNQDITEDELSKRGFCHSKWLLEIKNTLYECGFNLMWDDQIIAKSDNISKNVKKCLSDRFMLNWSNIVMNSAKCLNYRIYKFDFLF</sequence>
<organism evidence="1 2">
    <name type="scientific">Mytilus coruscus</name>
    <name type="common">Sea mussel</name>
    <dbReference type="NCBI Taxonomy" id="42192"/>
    <lineage>
        <taxon>Eukaryota</taxon>
        <taxon>Metazoa</taxon>
        <taxon>Spiralia</taxon>
        <taxon>Lophotrochozoa</taxon>
        <taxon>Mollusca</taxon>
        <taxon>Bivalvia</taxon>
        <taxon>Autobranchia</taxon>
        <taxon>Pteriomorphia</taxon>
        <taxon>Mytilida</taxon>
        <taxon>Mytiloidea</taxon>
        <taxon>Mytilidae</taxon>
        <taxon>Mytilinae</taxon>
        <taxon>Mytilus</taxon>
    </lineage>
</organism>
<evidence type="ECO:0000313" key="2">
    <source>
        <dbReference type="Proteomes" id="UP000507470"/>
    </source>
</evidence>
<keyword evidence="2" id="KW-1185">Reference proteome</keyword>
<gene>
    <name evidence="1" type="ORF">MCOR_33802</name>
</gene>
<name>A0A6J8CX32_MYTCO</name>
<reference evidence="1 2" key="1">
    <citation type="submission" date="2020-06" db="EMBL/GenBank/DDBJ databases">
        <authorList>
            <person name="Li R."/>
            <person name="Bekaert M."/>
        </authorList>
    </citation>
    <scope>NUCLEOTIDE SEQUENCE [LARGE SCALE GENOMIC DNA]</scope>
    <source>
        <strain evidence="2">wild</strain>
    </source>
</reference>
<protein>
    <submittedName>
        <fullName evidence="1">Uncharacterized protein</fullName>
    </submittedName>
</protein>
<dbReference type="Proteomes" id="UP000507470">
    <property type="component" value="Unassembled WGS sequence"/>
</dbReference>
<dbReference type="EMBL" id="CACVKT020006042">
    <property type="protein sequence ID" value="CAC5399554.1"/>
    <property type="molecule type" value="Genomic_DNA"/>
</dbReference>
<dbReference type="OrthoDB" id="10380872at2759"/>
<evidence type="ECO:0000313" key="1">
    <source>
        <dbReference type="EMBL" id="CAC5399554.1"/>
    </source>
</evidence>
<proteinExistence type="predicted"/>
<dbReference type="AlphaFoldDB" id="A0A6J8CX32"/>